<keyword evidence="4" id="KW-0256">Endoplasmic reticulum</keyword>
<dbReference type="PANTHER" id="PTHR12825">
    <property type="entry name" value="BNIP1-RELATED"/>
    <property type="match status" value="1"/>
</dbReference>
<dbReference type="AlphaFoldDB" id="A0A6G1I4K7"/>
<feature type="domain" description="Sec20 C-terminal" evidence="12">
    <location>
        <begin position="177"/>
        <end position="266"/>
    </location>
</feature>
<gene>
    <name evidence="13" type="ORF">EJ06DRAFT_506589</name>
</gene>
<evidence type="ECO:0000256" key="2">
    <source>
        <dbReference type="ARBA" id="ARBA00022448"/>
    </source>
</evidence>
<evidence type="ECO:0000259" key="12">
    <source>
        <dbReference type="Pfam" id="PF03908"/>
    </source>
</evidence>
<protein>
    <submittedName>
        <fullName evidence="13">Sec20-domain-containing protein</fullName>
    </submittedName>
</protein>
<keyword evidence="6" id="KW-1133">Transmembrane helix</keyword>
<reference evidence="13" key="1">
    <citation type="journal article" date="2020" name="Stud. Mycol.">
        <title>101 Dothideomycetes genomes: a test case for predicting lifestyles and emergence of pathogens.</title>
        <authorList>
            <person name="Haridas S."/>
            <person name="Albert R."/>
            <person name="Binder M."/>
            <person name="Bloem J."/>
            <person name="Labutti K."/>
            <person name="Salamov A."/>
            <person name="Andreopoulos B."/>
            <person name="Baker S."/>
            <person name="Barry K."/>
            <person name="Bills G."/>
            <person name="Bluhm B."/>
            <person name="Cannon C."/>
            <person name="Castanera R."/>
            <person name="Culley D."/>
            <person name="Daum C."/>
            <person name="Ezra D."/>
            <person name="Gonzalez J."/>
            <person name="Henrissat B."/>
            <person name="Kuo A."/>
            <person name="Liang C."/>
            <person name="Lipzen A."/>
            <person name="Lutzoni F."/>
            <person name="Magnuson J."/>
            <person name="Mondo S."/>
            <person name="Nolan M."/>
            <person name="Ohm R."/>
            <person name="Pangilinan J."/>
            <person name="Park H.-J."/>
            <person name="Ramirez L."/>
            <person name="Alfaro M."/>
            <person name="Sun H."/>
            <person name="Tritt A."/>
            <person name="Yoshinaga Y."/>
            <person name="Zwiers L.-H."/>
            <person name="Turgeon B."/>
            <person name="Goodwin S."/>
            <person name="Spatafora J."/>
            <person name="Crous P."/>
            <person name="Grigoriev I."/>
        </authorList>
    </citation>
    <scope>NUCLEOTIDE SEQUENCE</scope>
    <source>
        <strain evidence="13">CBS 262.69</strain>
    </source>
</reference>
<feature type="compositionally biased region" description="Polar residues" evidence="11">
    <location>
        <begin position="320"/>
        <end position="342"/>
    </location>
</feature>
<evidence type="ECO:0000256" key="11">
    <source>
        <dbReference type="SAM" id="MobiDB-lite"/>
    </source>
</evidence>
<evidence type="ECO:0000256" key="1">
    <source>
        <dbReference type="ARBA" id="ARBA00004163"/>
    </source>
</evidence>
<dbReference type="GO" id="GO:0005484">
    <property type="term" value="F:SNAP receptor activity"/>
    <property type="evidence" value="ECO:0007669"/>
    <property type="project" value="InterPro"/>
</dbReference>
<evidence type="ECO:0000256" key="7">
    <source>
        <dbReference type="ARBA" id="ARBA00023054"/>
    </source>
</evidence>
<comment type="similarity">
    <text evidence="9">Belongs to the SEC20 family.</text>
</comment>
<dbReference type="Proteomes" id="UP000799640">
    <property type="component" value="Unassembled WGS sequence"/>
</dbReference>
<dbReference type="GO" id="GO:0031201">
    <property type="term" value="C:SNARE complex"/>
    <property type="evidence" value="ECO:0007669"/>
    <property type="project" value="TreeGrafter"/>
</dbReference>
<name>A0A6G1I4K7_9PEZI</name>
<feature type="region of interest" description="Disordered" evidence="11">
    <location>
        <begin position="140"/>
        <end position="166"/>
    </location>
</feature>
<feature type="coiled-coil region" evidence="10">
    <location>
        <begin position="52"/>
        <end position="86"/>
    </location>
</feature>
<evidence type="ECO:0000256" key="5">
    <source>
        <dbReference type="ARBA" id="ARBA00022892"/>
    </source>
</evidence>
<feature type="compositionally biased region" description="Basic and acidic residues" evidence="11">
    <location>
        <begin position="399"/>
        <end position="428"/>
    </location>
</feature>
<keyword evidence="8" id="KW-0472">Membrane</keyword>
<organism evidence="13 14">
    <name type="scientific">Trichodelitschia bisporula</name>
    <dbReference type="NCBI Taxonomy" id="703511"/>
    <lineage>
        <taxon>Eukaryota</taxon>
        <taxon>Fungi</taxon>
        <taxon>Dikarya</taxon>
        <taxon>Ascomycota</taxon>
        <taxon>Pezizomycotina</taxon>
        <taxon>Dothideomycetes</taxon>
        <taxon>Dothideomycetes incertae sedis</taxon>
        <taxon>Phaeotrichales</taxon>
        <taxon>Phaeotrichaceae</taxon>
        <taxon>Trichodelitschia</taxon>
    </lineage>
</organism>
<evidence type="ECO:0000313" key="13">
    <source>
        <dbReference type="EMBL" id="KAF2403238.1"/>
    </source>
</evidence>
<dbReference type="Pfam" id="PF03908">
    <property type="entry name" value="Sec20"/>
    <property type="match status" value="1"/>
</dbReference>
<feature type="region of interest" description="Disordered" evidence="11">
    <location>
        <begin position="320"/>
        <end position="441"/>
    </location>
</feature>
<sequence>MTSLPSLTARLNALSENHKTTLLLINRLAKLSFQPGSLPPDSTAGDVRIELSADIHESLKRHEEELELLRQEVEDLRDDSHGQRRRESERDREATRVRIQVARLGEDLRHARGQFRKAQLQAKRSAEAAKQKEREIFLASLQRIPETPTASSPPLPAANRRQERKKLTDDEIVVNAASDVTAALRRTQQLMQTELTRSRFAQETFDQSTAALAQLSEQYSNLDSLLSASKSLLSTLVTSQKSDTWYLETAFYILVTTISWLVFRRLLYGPLWWFLWLPIKLLYRFTATILTGVGIVGTSRAVSNTSSTLSISAVPSFSSATQEPEVSPDSSVYLSSHTNPEGSISEEIGSMAEQSRYEAKGQGEPVRRGDGQILEESDAPRNPKKRVLNLATEEQAQLDNKDELARRGDDQILEKTEQPRNPHKRMLDTEAVQQDGNRDEL</sequence>
<dbReference type="GO" id="GO:0006890">
    <property type="term" value="P:retrograde vesicle-mediated transport, Golgi to endoplasmic reticulum"/>
    <property type="evidence" value="ECO:0007669"/>
    <property type="project" value="InterPro"/>
</dbReference>
<evidence type="ECO:0000256" key="6">
    <source>
        <dbReference type="ARBA" id="ARBA00022989"/>
    </source>
</evidence>
<accession>A0A6G1I4K7</accession>
<feature type="compositionally biased region" description="Basic and acidic residues" evidence="11">
    <location>
        <begin position="355"/>
        <end position="370"/>
    </location>
</feature>
<dbReference type="GO" id="GO:0005789">
    <property type="term" value="C:endoplasmic reticulum membrane"/>
    <property type="evidence" value="ECO:0007669"/>
    <property type="project" value="UniProtKB-SubCell"/>
</dbReference>
<keyword evidence="2" id="KW-0813">Transport</keyword>
<keyword evidence="3" id="KW-0812">Transmembrane</keyword>
<dbReference type="PANTHER" id="PTHR12825:SF0">
    <property type="entry name" value="VESICLE TRANSPORT PROTEIN SEC20"/>
    <property type="match status" value="1"/>
</dbReference>
<dbReference type="InterPro" id="IPR056173">
    <property type="entry name" value="Sec20_C"/>
</dbReference>
<comment type="subcellular location">
    <subcellularLocation>
        <location evidence="1">Endoplasmic reticulum membrane</location>
        <topology evidence="1">Single-pass type IV membrane protein</topology>
    </subcellularLocation>
</comment>
<evidence type="ECO:0000256" key="10">
    <source>
        <dbReference type="SAM" id="Coils"/>
    </source>
</evidence>
<dbReference type="InterPro" id="IPR005606">
    <property type="entry name" value="Sec20"/>
</dbReference>
<evidence type="ECO:0000256" key="8">
    <source>
        <dbReference type="ARBA" id="ARBA00023136"/>
    </source>
</evidence>
<dbReference type="EMBL" id="ML996690">
    <property type="protein sequence ID" value="KAF2403238.1"/>
    <property type="molecule type" value="Genomic_DNA"/>
</dbReference>
<proteinExistence type="inferred from homology"/>
<keyword evidence="7 10" id="KW-0175">Coiled coil</keyword>
<keyword evidence="5" id="KW-0931">ER-Golgi transport</keyword>
<keyword evidence="14" id="KW-1185">Reference proteome</keyword>
<evidence type="ECO:0000256" key="4">
    <source>
        <dbReference type="ARBA" id="ARBA00022824"/>
    </source>
</evidence>
<dbReference type="OrthoDB" id="46868at2759"/>
<evidence type="ECO:0000313" key="14">
    <source>
        <dbReference type="Proteomes" id="UP000799640"/>
    </source>
</evidence>
<evidence type="ECO:0000256" key="3">
    <source>
        <dbReference type="ARBA" id="ARBA00022692"/>
    </source>
</evidence>
<evidence type="ECO:0000256" key="9">
    <source>
        <dbReference type="ARBA" id="ARBA00037934"/>
    </source>
</evidence>